<dbReference type="Pfam" id="PF13953">
    <property type="entry name" value="PapC_C"/>
    <property type="match status" value="1"/>
</dbReference>
<dbReference type="InterPro" id="IPR000015">
    <property type="entry name" value="Fimb_usher"/>
</dbReference>
<dbReference type="InterPro" id="IPR042186">
    <property type="entry name" value="FimD_plug_dom"/>
</dbReference>
<gene>
    <name evidence="12" type="ORF">AYY18_05370</name>
</gene>
<keyword evidence="5" id="KW-0812">Transmembrane</keyword>
<dbReference type="EMBL" id="LZEY01000023">
    <property type="protein sequence ID" value="OBU07658.1"/>
    <property type="molecule type" value="Genomic_DNA"/>
</dbReference>
<proteinExistence type="inferred from homology"/>
<dbReference type="GO" id="GO:0009297">
    <property type="term" value="P:pilus assembly"/>
    <property type="evidence" value="ECO:0007669"/>
    <property type="project" value="InterPro"/>
</dbReference>
<keyword evidence="3" id="KW-0813">Transport</keyword>
<dbReference type="SUPFAM" id="SSF141729">
    <property type="entry name" value="FimD N-terminal domain-like"/>
    <property type="match status" value="1"/>
</dbReference>
<dbReference type="Pfam" id="PF00577">
    <property type="entry name" value="Usher"/>
    <property type="match status" value="1"/>
</dbReference>
<evidence type="ECO:0000259" key="11">
    <source>
        <dbReference type="Pfam" id="PF13954"/>
    </source>
</evidence>
<dbReference type="GO" id="GO:0009279">
    <property type="term" value="C:cell outer membrane"/>
    <property type="evidence" value="ECO:0007669"/>
    <property type="project" value="UniProtKB-SubCell"/>
</dbReference>
<dbReference type="InterPro" id="IPR043142">
    <property type="entry name" value="PapC-like_C_sf"/>
</dbReference>
<sequence length="817" mass="91125">MCLKKTCLTLMIVSGIYSVSAVSKPYFNPAALGIGSADPLIDMTQFQQLSERQFQTEGRYFVSVSVNRQTQPGQWIEFRYHPVKKQLLPRVSRKQWLMWGLRADAAPEFERADDSGLIDDITQWVGVLKVTFDAAQQSLDITIPQRFFMTAAQRASEAALWDHGITAFLLDYDYRIFHTADRHHRDTRQSLSLSSGFNHGAWRFRHQDYLDKTTEKQSWQSQRTWGYRAVAPLKSELQLGELYSSDPLFDSRAYTGVRLVSREAMHPQDRQGYAPVIRGITAHSAQLTIKQQGMVLRQVSLPGGEFEINNLYDGLQGADLEVLIEESDGTVQHYFQPGAYVPEMLREGRIKYTLDAGKHTRRKEEPDMYFMQGTAAYGINSFLTLYGGGYAAHRAMSGAIGAGINMGSAGGVSLDWLTHQQAGACYQRYRINYQKMILQTGASLYLRAGETARVSDSNGMSSRPVSAGRQWSGQFQQPLSGWGSLSLGYRYSERTPHQPRKRVHYRTSDRVWDAGYHGNFRYIGYGVNYQYRKSDAYQRADNRISVSLSVPLEFGGQRLRSNFYYYHQSAGAGAQTSVSGFAGDDYRLGYTLHHGYQHKTETHRRGGEVRWRHDTADLQGSFSTDGNRNAWNGGIQGGVVIHRKGITLSRPLGESNALVDMDGVENIRLMNTNTASSDSRGFSIIPQLNNYNQNTVRIDPETLPENADIAEPVQQIIPSKGAIVPVRFGVQKGHRVIYALKTMTGSVPFGALVQAKRADGSAVSGIVGDDGEVYLSGLPDSGLLQAKWGNSPAQQCGSEIAVPPENQGLVTMTLQCK</sequence>
<dbReference type="AlphaFoldDB" id="A0A1B8HF03"/>
<dbReference type="Gene3D" id="3.10.20.410">
    <property type="match status" value="1"/>
</dbReference>
<feature type="chain" id="PRO_5008609625" evidence="9">
    <location>
        <begin position="22"/>
        <end position="817"/>
    </location>
</feature>
<keyword evidence="4" id="KW-1134">Transmembrane beta strand</keyword>
<dbReference type="InterPro" id="IPR025885">
    <property type="entry name" value="PapC_N"/>
</dbReference>
<accession>A0A1B8HF03</accession>
<keyword evidence="13" id="KW-1185">Reference proteome</keyword>
<keyword evidence="6 9" id="KW-0732">Signal</keyword>
<comment type="caution">
    <text evidence="12">The sequence shown here is derived from an EMBL/GenBank/DDBJ whole genome shotgun (WGS) entry which is preliminary data.</text>
</comment>
<evidence type="ECO:0000256" key="5">
    <source>
        <dbReference type="ARBA" id="ARBA00022692"/>
    </source>
</evidence>
<feature type="domain" description="PapC N-terminal" evidence="11">
    <location>
        <begin position="26"/>
        <end position="174"/>
    </location>
</feature>
<dbReference type="InterPro" id="IPR025949">
    <property type="entry name" value="PapC-like_C"/>
</dbReference>
<feature type="domain" description="PapC-like C-terminal" evidence="10">
    <location>
        <begin position="746"/>
        <end position="803"/>
    </location>
</feature>
<reference evidence="13" key="1">
    <citation type="submission" date="2016-06" db="EMBL/GenBank/DDBJ databases">
        <authorList>
            <person name="Butler K."/>
        </authorList>
    </citation>
    <scope>NUCLEOTIDE SEQUENCE [LARGE SCALE GENOMIC DNA]</scope>
    <source>
        <strain evidence="13">GCSL-Mp20</strain>
    </source>
</reference>
<evidence type="ECO:0000259" key="10">
    <source>
        <dbReference type="Pfam" id="PF13953"/>
    </source>
</evidence>
<dbReference type="Gene3D" id="2.60.40.2070">
    <property type="match status" value="1"/>
</dbReference>
<evidence type="ECO:0000313" key="13">
    <source>
        <dbReference type="Proteomes" id="UP000092377"/>
    </source>
</evidence>
<dbReference type="Gene3D" id="2.60.40.3110">
    <property type="match status" value="1"/>
</dbReference>
<protein>
    <submittedName>
        <fullName evidence="12">Outer membrane usher protein LpfC</fullName>
    </submittedName>
</protein>
<comment type="similarity">
    <text evidence="2">Belongs to the fimbrial export usher family.</text>
</comment>
<comment type="subcellular location">
    <subcellularLocation>
        <location evidence="1">Cell outer membrane</location>
        <topology evidence="1">Multi-pass membrane protein</topology>
    </subcellularLocation>
</comment>
<evidence type="ECO:0000256" key="9">
    <source>
        <dbReference type="SAM" id="SignalP"/>
    </source>
</evidence>
<keyword evidence="8" id="KW-0998">Cell outer membrane</keyword>
<dbReference type="PANTHER" id="PTHR30451:SF5">
    <property type="entry name" value="SLR0019 PROTEIN"/>
    <property type="match status" value="1"/>
</dbReference>
<evidence type="ECO:0000256" key="8">
    <source>
        <dbReference type="ARBA" id="ARBA00023237"/>
    </source>
</evidence>
<dbReference type="Pfam" id="PF13954">
    <property type="entry name" value="PapC_N"/>
    <property type="match status" value="1"/>
</dbReference>
<evidence type="ECO:0000256" key="1">
    <source>
        <dbReference type="ARBA" id="ARBA00004571"/>
    </source>
</evidence>
<keyword evidence="7" id="KW-0472">Membrane</keyword>
<dbReference type="InterPro" id="IPR037224">
    <property type="entry name" value="PapC_N_sf"/>
</dbReference>
<name>A0A1B8HF03_9GAMM</name>
<evidence type="ECO:0000256" key="4">
    <source>
        <dbReference type="ARBA" id="ARBA00022452"/>
    </source>
</evidence>
<dbReference type="Proteomes" id="UP000092377">
    <property type="component" value="Unassembled WGS sequence"/>
</dbReference>
<dbReference type="GO" id="GO:0015473">
    <property type="term" value="F:fimbrial usher porin activity"/>
    <property type="evidence" value="ECO:0007669"/>
    <property type="project" value="InterPro"/>
</dbReference>
<dbReference type="Gene3D" id="2.60.40.2610">
    <property type="entry name" value="Outer membrane usher protein FimD, plug domain"/>
    <property type="match status" value="1"/>
</dbReference>
<evidence type="ECO:0000256" key="7">
    <source>
        <dbReference type="ARBA" id="ARBA00023136"/>
    </source>
</evidence>
<evidence type="ECO:0000256" key="2">
    <source>
        <dbReference type="ARBA" id="ARBA00008064"/>
    </source>
</evidence>
<dbReference type="OrthoDB" id="6466042at2"/>
<evidence type="ECO:0000256" key="6">
    <source>
        <dbReference type="ARBA" id="ARBA00022729"/>
    </source>
</evidence>
<dbReference type="PANTHER" id="PTHR30451">
    <property type="entry name" value="OUTER MEMBRANE USHER PROTEIN"/>
    <property type="match status" value="1"/>
</dbReference>
<evidence type="ECO:0000256" key="3">
    <source>
        <dbReference type="ARBA" id="ARBA00022448"/>
    </source>
</evidence>
<organism evidence="12 13">
    <name type="scientific">Morganella psychrotolerans</name>
    <dbReference type="NCBI Taxonomy" id="368603"/>
    <lineage>
        <taxon>Bacteria</taxon>
        <taxon>Pseudomonadati</taxon>
        <taxon>Pseudomonadota</taxon>
        <taxon>Gammaproteobacteria</taxon>
        <taxon>Enterobacterales</taxon>
        <taxon>Morganellaceae</taxon>
        <taxon>Morganella</taxon>
    </lineage>
</organism>
<evidence type="ECO:0000313" key="12">
    <source>
        <dbReference type="EMBL" id="OBU07658.1"/>
    </source>
</evidence>
<feature type="signal peptide" evidence="9">
    <location>
        <begin position="1"/>
        <end position="21"/>
    </location>
</feature>